<feature type="compositionally biased region" description="Basic and acidic residues" evidence="4">
    <location>
        <begin position="221"/>
        <end position="240"/>
    </location>
</feature>
<dbReference type="STRING" id="45286.A0A0X8HSZ7"/>
<dbReference type="OrthoDB" id="249703at2759"/>
<dbReference type="RefSeq" id="XP_017987897.1">
    <property type="nucleotide sequence ID" value="XM_018132408.1"/>
</dbReference>
<dbReference type="PANTHER" id="PTHR43986">
    <property type="entry name" value="ELONGATION FACTOR 1-GAMMA"/>
    <property type="match status" value="1"/>
</dbReference>
<keyword evidence="8" id="KW-1185">Reference proteome</keyword>
<evidence type="ECO:0000256" key="4">
    <source>
        <dbReference type="SAM" id="MobiDB-lite"/>
    </source>
</evidence>
<dbReference type="InterPro" id="IPR036249">
    <property type="entry name" value="Thioredoxin-like_sf"/>
</dbReference>
<dbReference type="InterPro" id="IPR004045">
    <property type="entry name" value="Glutathione_S-Trfase_N"/>
</dbReference>
<gene>
    <name evidence="7" type="ORF">AW171_hschr42822</name>
</gene>
<dbReference type="Pfam" id="PF02798">
    <property type="entry name" value="GST_N"/>
    <property type="match status" value="1"/>
</dbReference>
<dbReference type="FunFam" id="3.30.70.1010:FF:000001">
    <property type="entry name" value="Elongation factor 1-gamma 1"/>
    <property type="match status" value="1"/>
</dbReference>
<dbReference type="PROSITE" id="PS50040">
    <property type="entry name" value="EF1G_C"/>
    <property type="match status" value="1"/>
</dbReference>
<keyword evidence="2 3" id="KW-0648">Protein biosynthesis</keyword>
<evidence type="ECO:0000259" key="5">
    <source>
        <dbReference type="PROSITE" id="PS50040"/>
    </source>
</evidence>
<organism evidence="7 8">
    <name type="scientific">Eremothecium sinecaudum</name>
    <dbReference type="NCBI Taxonomy" id="45286"/>
    <lineage>
        <taxon>Eukaryota</taxon>
        <taxon>Fungi</taxon>
        <taxon>Dikarya</taxon>
        <taxon>Ascomycota</taxon>
        <taxon>Saccharomycotina</taxon>
        <taxon>Saccharomycetes</taxon>
        <taxon>Saccharomycetales</taxon>
        <taxon>Saccharomycetaceae</taxon>
        <taxon>Eremothecium</taxon>
    </lineage>
</organism>
<dbReference type="Gene3D" id="1.20.1050.10">
    <property type="match status" value="1"/>
</dbReference>
<accession>A0A0X8HSZ7</accession>
<evidence type="ECO:0000256" key="1">
    <source>
        <dbReference type="ARBA" id="ARBA00022768"/>
    </source>
</evidence>
<feature type="region of interest" description="Disordered" evidence="4">
    <location>
        <begin position="209"/>
        <end position="258"/>
    </location>
</feature>
<dbReference type="InterPro" id="IPR001662">
    <property type="entry name" value="EF1B_G_C"/>
</dbReference>
<dbReference type="SUPFAM" id="SSF47616">
    <property type="entry name" value="GST C-terminal domain-like"/>
    <property type="match status" value="1"/>
</dbReference>
<dbReference type="Pfam" id="PF00647">
    <property type="entry name" value="EF1G"/>
    <property type="match status" value="1"/>
</dbReference>
<protein>
    <submittedName>
        <fullName evidence="7">HDR159Cp</fullName>
    </submittedName>
</protein>
<evidence type="ECO:0000256" key="2">
    <source>
        <dbReference type="ARBA" id="ARBA00022917"/>
    </source>
</evidence>
<dbReference type="GeneID" id="28724169"/>
<dbReference type="GO" id="GO:0005737">
    <property type="term" value="C:cytoplasm"/>
    <property type="evidence" value="ECO:0007669"/>
    <property type="project" value="TreeGrafter"/>
</dbReference>
<dbReference type="SUPFAM" id="SSF89942">
    <property type="entry name" value="eEF1-gamma domain"/>
    <property type="match status" value="1"/>
</dbReference>
<dbReference type="Gene3D" id="3.30.70.1010">
    <property type="entry name" value="Translation elongation factor EF1B, gamma chain, conserved domain"/>
    <property type="match status" value="1"/>
</dbReference>
<dbReference type="GO" id="GO:0003746">
    <property type="term" value="F:translation elongation factor activity"/>
    <property type="evidence" value="ECO:0007669"/>
    <property type="project" value="UniProtKB-UniRule"/>
</dbReference>
<feature type="domain" description="EF-1-gamma C-terminal" evidence="5">
    <location>
        <begin position="253"/>
        <end position="414"/>
    </location>
</feature>
<dbReference type="SUPFAM" id="SSF52833">
    <property type="entry name" value="Thioredoxin-like"/>
    <property type="match status" value="1"/>
</dbReference>
<dbReference type="AlphaFoldDB" id="A0A0X8HSZ7"/>
<dbReference type="FunFam" id="3.40.30.10:FF:000142">
    <property type="entry name" value="Elongation factor 1 gamma"/>
    <property type="match status" value="1"/>
</dbReference>
<keyword evidence="1 3" id="KW-0251">Elongation factor</keyword>
<dbReference type="CDD" id="cd03181">
    <property type="entry name" value="GST_C_EF1Bgamma_like"/>
    <property type="match status" value="1"/>
</dbReference>
<dbReference type="Proteomes" id="UP000243052">
    <property type="component" value="Chromosome iv"/>
</dbReference>
<dbReference type="InterPro" id="IPR036282">
    <property type="entry name" value="Glutathione-S-Trfase_C_sf"/>
</dbReference>
<dbReference type="InterPro" id="IPR050802">
    <property type="entry name" value="EF-GSTs"/>
</dbReference>
<feature type="domain" description="GST C-terminal" evidence="6">
    <location>
        <begin position="86"/>
        <end position="210"/>
    </location>
</feature>
<dbReference type="Gene3D" id="3.40.30.10">
    <property type="entry name" value="Glutaredoxin"/>
    <property type="match status" value="1"/>
</dbReference>
<feature type="compositionally biased region" description="Low complexity" evidence="4">
    <location>
        <begin position="241"/>
        <end position="250"/>
    </location>
</feature>
<dbReference type="PANTHER" id="PTHR43986:SF1">
    <property type="entry name" value="ELONGATION FACTOR 1-GAMMA"/>
    <property type="match status" value="1"/>
</dbReference>
<name>A0A0X8HSZ7_9SACH</name>
<proteinExistence type="predicted"/>
<dbReference type="PROSITE" id="PS50405">
    <property type="entry name" value="GST_CTER"/>
    <property type="match status" value="1"/>
</dbReference>
<evidence type="ECO:0000313" key="8">
    <source>
        <dbReference type="Proteomes" id="UP000243052"/>
    </source>
</evidence>
<reference evidence="7 8" key="1">
    <citation type="submission" date="2016-01" db="EMBL/GenBank/DDBJ databases">
        <title>Genome sequence of the yeast Holleya sinecauda.</title>
        <authorList>
            <person name="Dietrich F.S."/>
        </authorList>
    </citation>
    <scope>NUCLEOTIDE SEQUENCE [LARGE SCALE GENOMIC DNA]</scope>
    <source>
        <strain evidence="7 8">ATCC 58844</strain>
    </source>
</reference>
<dbReference type="GO" id="GO:0005634">
    <property type="term" value="C:nucleus"/>
    <property type="evidence" value="ECO:0007669"/>
    <property type="project" value="TreeGrafter"/>
</dbReference>
<dbReference type="SMART" id="SM01183">
    <property type="entry name" value="EF1G"/>
    <property type="match status" value="1"/>
</dbReference>
<dbReference type="InterPro" id="IPR010987">
    <property type="entry name" value="Glutathione-S-Trfase_C-like"/>
</dbReference>
<dbReference type="Pfam" id="PF00043">
    <property type="entry name" value="GST_C"/>
    <property type="match status" value="1"/>
</dbReference>
<evidence type="ECO:0000256" key="3">
    <source>
        <dbReference type="PROSITE-ProRule" id="PRU00519"/>
    </source>
</evidence>
<sequence>MSLGTLYSKAHSRGRVPAAIIDVHNLDVKIVEPDSSPEFQKLFPLNKIPGFVNAKGQAIHETMAITYYLINFIEDEQARNRLLGADIDEQAQVMKWFSLVNADYLEGVKNVFLVIIGKMPYVKQIYDYNVDATEKITNVIEDRLTNYTYLATENISVADIIFGFAIAMGVETHLGKKWRDEHPAIMRWFNTMLATDYFKGVELKYIDNPPSFQPPKKQKKEKKEKEEPKEQAPAKAKEQEAPAAAEAAPAKKPKHPLAALGNSTFDLEDWKRKYSNEDTRSVAMPWFWENYNPEEYSIWKVAYKYNDELTLTFMSNNLIGGFFNRLSASVKYMFGSLVVYGENNANGIIGAVMVRGQDHVPAFDVAPDWESYDFTKLDPSKEEDKEFINNMWAWDKPVVVNGESKEIADGKVLK</sequence>
<dbReference type="InterPro" id="IPR036433">
    <property type="entry name" value="EF1B_G_C_sf"/>
</dbReference>
<evidence type="ECO:0000259" key="6">
    <source>
        <dbReference type="PROSITE" id="PS50405"/>
    </source>
</evidence>
<evidence type="ECO:0000313" key="7">
    <source>
        <dbReference type="EMBL" id="AMD20901.1"/>
    </source>
</evidence>
<dbReference type="InterPro" id="IPR004046">
    <property type="entry name" value="GST_C"/>
</dbReference>
<dbReference type="EMBL" id="CP014244">
    <property type="protein sequence ID" value="AMD20901.1"/>
    <property type="molecule type" value="Genomic_DNA"/>
</dbReference>